<dbReference type="RefSeq" id="WP_186836226.1">
    <property type="nucleotide sequence ID" value="NZ_JACOPD010000002.1"/>
</dbReference>
<proteinExistence type="predicted"/>
<keyword evidence="3" id="KW-1185">Reference proteome</keyword>
<evidence type="ECO:0000313" key="3">
    <source>
        <dbReference type="Proteomes" id="UP000628463"/>
    </source>
</evidence>
<comment type="caution">
    <text evidence="2">The sequence shown here is derived from an EMBL/GenBank/DDBJ whole genome shotgun (WGS) entry which is preliminary data.</text>
</comment>
<sequence length="988" mass="113563">MTDINKLNLSKYDVISVEKLEDLDSTGLLLRHKKSGARIAIVSNDDNNKVFSIGFKTPPYNDTGLQHILEHSTLCGSRKYPVKDPFVELCKGSLNTFLNAMTYPDKTVYPVASCNDVDFKNIMDVYMDAVFYPDIYNKPQIFKQEGWHYELENEDDELKINGVVYNEMKGVYSSPDDVLSRYTCVSLFPDTPYRFESGGEPAHIPELDYNEFLDYHKKFYHPVNSYIYLYGDMDVQERLDYLDREYLSDFDADDVEIDASIPAQKSFENDVFKEFNYAVTDDEPLENNAFLSYNKVVGTSLDAKLYLAMQILDYALIMAPGAKLKQALIDKNIGTDIYSSFETSVYQPIYSIIAKNADENKRQEFTDTINEVLSDIVKNGIDMRMIDAGINYYEFKYREADYGAYPKGLMYYLTMMDSWLYDENKPFIHIEAGKTFEQIKKEKESGLFEKIIEEWLVNNHHGSVISLVPKRNLEKELEDKTKSELADFKSKLTKEQIQQYVRETKELKEYQDEPSSQENLEKIPMLALKDIGKTPARLYIDEKEENGIKVIHHNMFTNRIAYIMMSFECKSVSDELVPYIGLLSSVLGLMDTDNFTYPELTNEININSGGLSSDSAIYTDNKELDKYQIRYEVKGKVLYEKIPFMLEMMHEIIYCTKFDDYKRLKEIISRTKSRIESSMTGMGHTVAMLYGMSQLSASGYYSNLMRGYGFYLFIQEIEKDFDNRKEEIAGTLNQLIKLIFTKENLVVSFNANDDGYDKFKAAFGDFAGKLNTDNYPVEIRKFKPCNVKTGFTSSSQVQYVARCGNFVDAGYKYTGALRVLKVIFGYDYLWINVRVKGGAYGCMSGFGKNGDMYMVSYRDPNLKKTNEIFDESVDYIKNFDVSDRDMLKFIIGTIGDMDTPMNPAAKGVRSFGAYISNVTIEDYQRERDEVLGATPEKIRELAPIVEAGLKQNHLCVVGNYKNINDESSMFDEIKPLFVSAVQNNSEEE</sequence>
<dbReference type="Pfam" id="PF05193">
    <property type="entry name" value="Peptidase_M16_C"/>
    <property type="match status" value="1"/>
</dbReference>
<name>A0ABR7FZK2_9FIRM</name>
<dbReference type="Gene3D" id="3.30.830.10">
    <property type="entry name" value="Metalloenzyme, LuxS/M16 peptidase-like"/>
    <property type="match status" value="4"/>
</dbReference>
<dbReference type="Pfam" id="PF08367">
    <property type="entry name" value="M16C_assoc"/>
    <property type="match status" value="1"/>
</dbReference>
<dbReference type="Proteomes" id="UP000628463">
    <property type="component" value="Unassembled WGS sequence"/>
</dbReference>
<feature type="domain" description="Peptidase M16C associated" evidence="1">
    <location>
        <begin position="467"/>
        <end position="717"/>
    </location>
</feature>
<dbReference type="SUPFAM" id="SSF63411">
    <property type="entry name" value="LuxS/MPP-like metallohydrolase"/>
    <property type="match status" value="4"/>
</dbReference>
<dbReference type="InterPro" id="IPR013578">
    <property type="entry name" value="Peptidase_M16C_assoc"/>
</dbReference>
<evidence type="ECO:0000313" key="2">
    <source>
        <dbReference type="EMBL" id="MBC5680080.1"/>
    </source>
</evidence>
<organism evidence="2 3">
    <name type="scientific">Lachnospira hominis</name>
    <name type="common">ex Liu et al. 2021</name>
    <dbReference type="NCBI Taxonomy" id="2763051"/>
    <lineage>
        <taxon>Bacteria</taxon>
        <taxon>Bacillati</taxon>
        <taxon>Bacillota</taxon>
        <taxon>Clostridia</taxon>
        <taxon>Lachnospirales</taxon>
        <taxon>Lachnospiraceae</taxon>
        <taxon>Lachnospira</taxon>
    </lineage>
</organism>
<evidence type="ECO:0000259" key="1">
    <source>
        <dbReference type="SMART" id="SM01264"/>
    </source>
</evidence>
<dbReference type="PANTHER" id="PTHR43016:SF13">
    <property type="entry name" value="PRESEQUENCE PROTEASE, MITOCHONDRIAL"/>
    <property type="match status" value="1"/>
</dbReference>
<dbReference type="SMART" id="SM01264">
    <property type="entry name" value="M16C_associated"/>
    <property type="match status" value="1"/>
</dbReference>
<dbReference type="EMBL" id="JACOPD010000002">
    <property type="protein sequence ID" value="MBC5680080.1"/>
    <property type="molecule type" value="Genomic_DNA"/>
</dbReference>
<reference evidence="2 3" key="1">
    <citation type="submission" date="2020-08" db="EMBL/GenBank/DDBJ databases">
        <title>Genome public.</title>
        <authorList>
            <person name="Liu C."/>
            <person name="Sun Q."/>
        </authorList>
    </citation>
    <scope>NUCLEOTIDE SEQUENCE [LARGE SCALE GENOMIC DNA]</scope>
    <source>
        <strain evidence="2 3">NSJ-43</strain>
    </source>
</reference>
<dbReference type="Pfam" id="PF22516">
    <property type="entry name" value="PreP_C"/>
    <property type="match status" value="1"/>
</dbReference>
<dbReference type="InterPro" id="IPR055130">
    <property type="entry name" value="PreP_C"/>
</dbReference>
<accession>A0ABR7FZK2</accession>
<protein>
    <submittedName>
        <fullName evidence="2">Insulinase family protein</fullName>
    </submittedName>
</protein>
<dbReference type="PANTHER" id="PTHR43016">
    <property type="entry name" value="PRESEQUENCE PROTEASE"/>
    <property type="match status" value="1"/>
</dbReference>
<dbReference type="InterPro" id="IPR011249">
    <property type="entry name" value="Metalloenz_LuxS/M16"/>
</dbReference>
<dbReference type="InterPro" id="IPR007863">
    <property type="entry name" value="Peptidase_M16_C"/>
</dbReference>
<gene>
    <name evidence="2" type="ORF">H8S01_03765</name>
</gene>